<keyword evidence="2" id="KW-1185">Reference proteome</keyword>
<dbReference type="InterPro" id="IPR014942">
    <property type="entry name" value="AbiEii"/>
</dbReference>
<name>A0A917MZN9_9BACT</name>
<organism evidence="1 2">
    <name type="scientific">Filimonas zeae</name>
    <dbReference type="NCBI Taxonomy" id="1737353"/>
    <lineage>
        <taxon>Bacteria</taxon>
        <taxon>Pseudomonadati</taxon>
        <taxon>Bacteroidota</taxon>
        <taxon>Chitinophagia</taxon>
        <taxon>Chitinophagales</taxon>
        <taxon>Chitinophagaceae</taxon>
        <taxon>Filimonas</taxon>
    </lineage>
</organism>
<evidence type="ECO:0000313" key="1">
    <source>
        <dbReference type="EMBL" id="GGH82729.1"/>
    </source>
</evidence>
<reference evidence="1" key="2">
    <citation type="submission" date="2020-09" db="EMBL/GenBank/DDBJ databases">
        <authorList>
            <person name="Sun Q."/>
            <person name="Zhou Y."/>
        </authorList>
    </citation>
    <scope>NUCLEOTIDE SEQUENCE</scope>
    <source>
        <strain evidence="1">CGMCC 1.15290</strain>
    </source>
</reference>
<proteinExistence type="predicted"/>
<comment type="caution">
    <text evidence="1">The sequence shown here is derived from an EMBL/GenBank/DDBJ whole genome shotgun (WGS) entry which is preliminary data.</text>
</comment>
<dbReference type="RefSeq" id="WP_188959141.1">
    <property type="nucleotide sequence ID" value="NZ_BMIB01000008.1"/>
</dbReference>
<accession>A0A917MZN9</accession>
<protein>
    <recommendedName>
        <fullName evidence="3">Nucleotidyl transferase AbiEii toxin, Type IV TA system</fullName>
    </recommendedName>
</protein>
<evidence type="ECO:0008006" key="3">
    <source>
        <dbReference type="Google" id="ProtNLM"/>
    </source>
</evidence>
<dbReference type="EMBL" id="BMIB01000008">
    <property type="protein sequence ID" value="GGH82729.1"/>
    <property type="molecule type" value="Genomic_DNA"/>
</dbReference>
<reference evidence="1" key="1">
    <citation type="journal article" date="2014" name="Int. J. Syst. Evol. Microbiol.">
        <title>Complete genome sequence of Corynebacterium casei LMG S-19264T (=DSM 44701T), isolated from a smear-ripened cheese.</title>
        <authorList>
            <consortium name="US DOE Joint Genome Institute (JGI-PGF)"/>
            <person name="Walter F."/>
            <person name="Albersmeier A."/>
            <person name="Kalinowski J."/>
            <person name="Ruckert C."/>
        </authorList>
    </citation>
    <scope>NUCLEOTIDE SEQUENCE</scope>
    <source>
        <strain evidence="1">CGMCC 1.15290</strain>
    </source>
</reference>
<dbReference type="AlphaFoldDB" id="A0A917MZN9"/>
<sequence>MSNIQAVSKELLDTLEILQALPSLSTFALAGGTNLALRCNHRESVDLDLFSGATVGLEGMEAIKTEIASAFGDHIRLARIENL</sequence>
<gene>
    <name evidence="1" type="ORF">GCM10011379_57050</name>
</gene>
<evidence type="ECO:0000313" key="2">
    <source>
        <dbReference type="Proteomes" id="UP000627292"/>
    </source>
</evidence>
<dbReference type="Proteomes" id="UP000627292">
    <property type="component" value="Unassembled WGS sequence"/>
</dbReference>
<dbReference type="Pfam" id="PF08843">
    <property type="entry name" value="AbiEii"/>
    <property type="match status" value="1"/>
</dbReference>